<dbReference type="EMBL" id="QBIY01012588">
    <property type="protein sequence ID" value="RXN22493.1"/>
    <property type="molecule type" value="Genomic_DNA"/>
</dbReference>
<dbReference type="PRINTS" id="PR00453">
    <property type="entry name" value="VWFADOMAIN"/>
</dbReference>
<organism evidence="3 4">
    <name type="scientific">Labeo rohita</name>
    <name type="common">Indian major carp</name>
    <name type="synonym">Cyprinus rohita</name>
    <dbReference type="NCBI Taxonomy" id="84645"/>
    <lineage>
        <taxon>Eukaryota</taxon>
        <taxon>Metazoa</taxon>
        <taxon>Chordata</taxon>
        <taxon>Craniata</taxon>
        <taxon>Vertebrata</taxon>
        <taxon>Euteleostomi</taxon>
        <taxon>Actinopterygii</taxon>
        <taxon>Neopterygii</taxon>
        <taxon>Teleostei</taxon>
        <taxon>Ostariophysi</taxon>
        <taxon>Cypriniformes</taxon>
        <taxon>Cyprinidae</taxon>
        <taxon>Labeoninae</taxon>
        <taxon>Labeonini</taxon>
        <taxon>Labeo</taxon>
    </lineage>
</organism>
<dbReference type="PANTHER" id="PTHR22588">
    <property type="entry name" value="VWFA DOMAIN-CONTAINING PROTEIN"/>
    <property type="match status" value="1"/>
</dbReference>
<dbReference type="STRING" id="84645.A0A498MRL1"/>
<reference evidence="3 4" key="1">
    <citation type="submission" date="2018-03" db="EMBL/GenBank/DDBJ databases">
        <title>Draft genome sequence of Rohu Carp (Labeo rohita).</title>
        <authorList>
            <person name="Das P."/>
            <person name="Kushwaha B."/>
            <person name="Joshi C.G."/>
            <person name="Kumar D."/>
            <person name="Nagpure N.S."/>
            <person name="Sahoo L."/>
            <person name="Das S.P."/>
            <person name="Bit A."/>
            <person name="Patnaik S."/>
            <person name="Meher P.K."/>
            <person name="Jayasankar P."/>
            <person name="Koringa P.G."/>
            <person name="Patel N.V."/>
            <person name="Hinsu A.T."/>
            <person name="Kumar R."/>
            <person name="Pandey M."/>
            <person name="Agarwal S."/>
            <person name="Srivastava S."/>
            <person name="Singh M."/>
            <person name="Iquebal M.A."/>
            <person name="Jaiswal S."/>
            <person name="Angadi U.B."/>
            <person name="Kumar N."/>
            <person name="Raza M."/>
            <person name="Shah T.M."/>
            <person name="Rai A."/>
            <person name="Jena J.K."/>
        </authorList>
    </citation>
    <scope>NUCLEOTIDE SEQUENCE [LARGE SCALE GENOMIC DNA]</scope>
    <source>
        <strain evidence="3">DASCIFA01</strain>
        <tissue evidence="3">Testis</tissue>
    </source>
</reference>
<evidence type="ECO:0000256" key="1">
    <source>
        <dbReference type="SAM" id="MobiDB-lite"/>
    </source>
</evidence>
<dbReference type="Pfam" id="PF00092">
    <property type="entry name" value="VWA"/>
    <property type="match status" value="1"/>
</dbReference>
<dbReference type="InterPro" id="IPR036465">
    <property type="entry name" value="vWFA_dom_sf"/>
</dbReference>
<keyword evidence="3" id="KW-0401">Integrin</keyword>
<accession>A0A498MRL1</accession>
<feature type="domain" description="VWFA" evidence="2">
    <location>
        <begin position="61"/>
        <end position="139"/>
    </location>
</feature>
<dbReference type="InterPro" id="IPR002035">
    <property type="entry name" value="VWF_A"/>
</dbReference>
<comment type="caution">
    <text evidence="3">The sequence shown here is derived from an EMBL/GenBank/DDBJ whole genome shotgun (WGS) entry which is preliminary data.</text>
</comment>
<evidence type="ECO:0000259" key="2">
    <source>
        <dbReference type="PROSITE" id="PS50234"/>
    </source>
</evidence>
<name>A0A498MRL1_LABRO</name>
<dbReference type="Gene3D" id="3.40.50.410">
    <property type="entry name" value="von Willebrand factor, type A domain"/>
    <property type="match status" value="1"/>
</dbReference>
<evidence type="ECO:0000313" key="3">
    <source>
        <dbReference type="EMBL" id="RXN22493.1"/>
    </source>
</evidence>
<evidence type="ECO:0000313" key="4">
    <source>
        <dbReference type="Proteomes" id="UP000290572"/>
    </source>
</evidence>
<dbReference type="InterPro" id="IPR052229">
    <property type="entry name" value="Collagen-VI/PIF"/>
</dbReference>
<proteinExistence type="predicted"/>
<dbReference type="CDD" id="cd01450">
    <property type="entry name" value="vWFA_subfamily_ECM"/>
    <property type="match status" value="1"/>
</dbReference>
<dbReference type="GO" id="GO:0007229">
    <property type="term" value="P:integrin-mediated signaling pathway"/>
    <property type="evidence" value="ECO:0007669"/>
    <property type="project" value="UniProtKB-KW"/>
</dbReference>
<dbReference type="SUPFAM" id="SSF53300">
    <property type="entry name" value="vWA-like"/>
    <property type="match status" value="1"/>
</dbReference>
<dbReference type="PROSITE" id="PS50234">
    <property type="entry name" value="VWFA"/>
    <property type="match status" value="1"/>
</dbReference>
<protein>
    <submittedName>
        <fullName evidence="3">Integrin alpha-M-like protein</fullName>
    </submittedName>
</protein>
<feature type="region of interest" description="Disordered" evidence="1">
    <location>
        <begin position="242"/>
        <end position="265"/>
    </location>
</feature>
<gene>
    <name evidence="3" type="ORF">ROHU_006700</name>
</gene>
<dbReference type="AlphaFoldDB" id="A0A498MRL1"/>
<dbReference type="Proteomes" id="UP000290572">
    <property type="component" value="Unassembled WGS sequence"/>
</dbReference>
<keyword evidence="4" id="KW-1185">Reference proteome</keyword>
<dbReference type="PANTHER" id="PTHR22588:SF3">
    <property type="entry name" value="VWFA DOMAIN-CONTAINING PROTEIN"/>
    <property type="match status" value="1"/>
</dbReference>
<sequence length="265" mass="29040">MSLGLSMVQDPRSSKLAICGPTISKKCVTVTTYNGMCFISENNVLKPPIPSVLRDCPDQIDIAFLLDGSGSVGTSNFVTMKTFVVNMIKRFTERDGQFAIAQYSHNCEIHYNFNNLKIQDSTWESKVKAIPYNGGTQSSGDSSRMEFAQDGFSTAFTAYKSVLVSAVGAFQWKGGYQEYFPNSSFRRGIEHESYLVSLAEGNLGRGTNQAAFENRSTTTQMTVWPWEGGSPVTKSRERCDQGLRGTGKAVVPKLGNATPRGGMEL</sequence>